<evidence type="ECO:0000313" key="1">
    <source>
        <dbReference type="EMBL" id="KAF3099467.1"/>
    </source>
</evidence>
<gene>
    <name evidence="2" type="ORF">EYR41_005338</name>
    <name evidence="1" type="ORF">TWF102_005443</name>
</gene>
<dbReference type="AlphaFoldDB" id="A0A7C8J9W7"/>
<accession>A0A7C8J9W7</accession>
<evidence type="ECO:0000313" key="3">
    <source>
        <dbReference type="Proteomes" id="UP000297595"/>
    </source>
</evidence>
<reference evidence="2 3" key="1">
    <citation type="submission" date="2019-03" db="EMBL/GenBank/DDBJ databases">
        <title>Nematode-trapping fungi genome.</title>
        <authorList>
            <person name="Vidal-Diez De Ulzurrun G."/>
        </authorList>
    </citation>
    <scope>NUCLEOTIDE SEQUENCE [LARGE SCALE GENOMIC DNA]</scope>
    <source>
        <strain evidence="2 3">TWF154</strain>
    </source>
</reference>
<evidence type="ECO:0000313" key="2">
    <source>
        <dbReference type="EMBL" id="TGJ69287.1"/>
    </source>
</evidence>
<proteinExistence type="predicted"/>
<dbReference type="EMBL" id="WIQW01000028">
    <property type="protein sequence ID" value="KAF3099467.1"/>
    <property type="molecule type" value="Genomic_DNA"/>
</dbReference>
<dbReference type="Pfam" id="PF16850">
    <property type="entry name" value="Inhibitor_I66"/>
    <property type="match status" value="1"/>
</dbReference>
<evidence type="ECO:0008006" key="5">
    <source>
        <dbReference type="Google" id="ProtNLM"/>
    </source>
</evidence>
<comment type="caution">
    <text evidence="1">The sequence shown here is derived from an EMBL/GenBank/DDBJ whole genome shotgun (WGS) entry which is preliminary data.</text>
</comment>
<evidence type="ECO:0000313" key="4">
    <source>
        <dbReference type="Proteomes" id="UP000475325"/>
    </source>
</evidence>
<protein>
    <recommendedName>
        <fullName evidence="5">Ricin B lectin domain-containing protein</fullName>
    </recommendedName>
</protein>
<sequence>MSLETGLYFIQAKSTHYNVGRYYVEDRSLLPKRVLSLSQAVGGLPSEWLVEKTGDRTYRMKAQDTYTGVIDDKLYAFLLPEPAPVDWVIKAHPEHGDNVYSIETESGEGWTVEGQSESQIEIHAFQDSPNQLFTLVQSKA</sequence>
<dbReference type="Gene3D" id="2.80.10.50">
    <property type="match status" value="1"/>
</dbReference>
<dbReference type="EMBL" id="SOZJ01000003">
    <property type="protein sequence ID" value="TGJ69287.1"/>
    <property type="molecule type" value="Genomic_DNA"/>
</dbReference>
<dbReference type="Proteomes" id="UP000297595">
    <property type="component" value="Unassembled WGS sequence"/>
</dbReference>
<organism evidence="1 4">
    <name type="scientific">Orbilia oligospora</name>
    <name type="common">Nematode-trapping fungus</name>
    <name type="synonym">Arthrobotrys oligospora</name>
    <dbReference type="NCBI Taxonomy" id="2813651"/>
    <lineage>
        <taxon>Eukaryota</taxon>
        <taxon>Fungi</taxon>
        <taxon>Dikarya</taxon>
        <taxon>Ascomycota</taxon>
        <taxon>Pezizomycotina</taxon>
        <taxon>Orbiliomycetes</taxon>
        <taxon>Orbiliales</taxon>
        <taxon>Orbiliaceae</taxon>
        <taxon>Orbilia</taxon>
    </lineage>
</organism>
<dbReference type="CDD" id="cd23428">
    <property type="entry name" value="beta-trefoil_Ricin_SPI"/>
    <property type="match status" value="1"/>
</dbReference>
<name>A0A7C8J9W7_ORBOL</name>
<reference evidence="1 4" key="2">
    <citation type="submission" date="2019-06" db="EMBL/GenBank/DDBJ databases">
        <authorList>
            <person name="Palmer J.M."/>
        </authorList>
    </citation>
    <scope>NUCLEOTIDE SEQUENCE [LARGE SCALE GENOMIC DNA]</scope>
    <source>
        <strain evidence="1 4">TWF102</strain>
    </source>
</reference>
<dbReference type="GO" id="GO:0004867">
    <property type="term" value="F:serine-type endopeptidase inhibitor activity"/>
    <property type="evidence" value="ECO:0007669"/>
    <property type="project" value="InterPro"/>
</dbReference>
<dbReference type="InterPro" id="IPR031755">
    <property type="entry name" value="Inhibitor_I66"/>
</dbReference>
<dbReference type="Proteomes" id="UP000475325">
    <property type="component" value="Unassembled WGS sequence"/>
</dbReference>